<keyword evidence="1" id="KW-1133">Transmembrane helix</keyword>
<keyword evidence="1" id="KW-0472">Membrane</keyword>
<dbReference type="Proteomes" id="UP000714275">
    <property type="component" value="Unassembled WGS sequence"/>
</dbReference>
<dbReference type="EMBL" id="JABBWD010000033">
    <property type="protein sequence ID" value="KAG1775507.1"/>
    <property type="molecule type" value="Genomic_DNA"/>
</dbReference>
<accession>A0A9P6ZRW1</accession>
<keyword evidence="1" id="KW-0812">Transmembrane</keyword>
<gene>
    <name evidence="2" type="ORF">EV702DRAFT_432511</name>
</gene>
<dbReference type="AlphaFoldDB" id="A0A9P6ZRW1"/>
<organism evidence="2 3">
    <name type="scientific">Suillus placidus</name>
    <dbReference type="NCBI Taxonomy" id="48579"/>
    <lineage>
        <taxon>Eukaryota</taxon>
        <taxon>Fungi</taxon>
        <taxon>Dikarya</taxon>
        <taxon>Basidiomycota</taxon>
        <taxon>Agaricomycotina</taxon>
        <taxon>Agaricomycetes</taxon>
        <taxon>Agaricomycetidae</taxon>
        <taxon>Boletales</taxon>
        <taxon>Suillineae</taxon>
        <taxon>Suillaceae</taxon>
        <taxon>Suillus</taxon>
    </lineage>
</organism>
<comment type="caution">
    <text evidence="2">The sequence shown here is derived from an EMBL/GenBank/DDBJ whole genome shotgun (WGS) entry which is preliminary data.</text>
</comment>
<evidence type="ECO:0000313" key="2">
    <source>
        <dbReference type="EMBL" id="KAG1775507.1"/>
    </source>
</evidence>
<proteinExistence type="predicted"/>
<reference evidence="2" key="1">
    <citation type="journal article" date="2020" name="New Phytol.">
        <title>Comparative genomics reveals dynamic genome evolution in host specialist ectomycorrhizal fungi.</title>
        <authorList>
            <person name="Lofgren L.A."/>
            <person name="Nguyen N.H."/>
            <person name="Vilgalys R."/>
            <person name="Ruytinx J."/>
            <person name="Liao H.L."/>
            <person name="Branco S."/>
            <person name="Kuo A."/>
            <person name="LaButti K."/>
            <person name="Lipzen A."/>
            <person name="Andreopoulos W."/>
            <person name="Pangilinan J."/>
            <person name="Riley R."/>
            <person name="Hundley H."/>
            <person name="Na H."/>
            <person name="Barry K."/>
            <person name="Grigoriev I.V."/>
            <person name="Stajich J.E."/>
            <person name="Kennedy P.G."/>
        </authorList>
    </citation>
    <scope>NUCLEOTIDE SEQUENCE</scope>
    <source>
        <strain evidence="2">DOB743</strain>
    </source>
</reference>
<sequence length="106" mass="12339">MDIVCNFIIYNKIHASPFSLLLLSYILYTLRAHSLRLRSFSAGYCYCRFSVLPACSLFFLVVTRRSSISHLCCTVEHACRSIHVMILTMIVLKDKMSLDTFFFYFC</sequence>
<keyword evidence="3" id="KW-1185">Reference proteome</keyword>
<name>A0A9P6ZRW1_9AGAM</name>
<protein>
    <submittedName>
        <fullName evidence="2">Uncharacterized protein</fullName>
    </submittedName>
</protein>
<feature type="transmembrane region" description="Helical" evidence="1">
    <location>
        <begin position="42"/>
        <end position="62"/>
    </location>
</feature>
<evidence type="ECO:0000313" key="3">
    <source>
        <dbReference type="Proteomes" id="UP000714275"/>
    </source>
</evidence>
<evidence type="ECO:0000256" key="1">
    <source>
        <dbReference type="SAM" id="Phobius"/>
    </source>
</evidence>
<feature type="transmembrane region" description="Helical" evidence="1">
    <location>
        <begin position="12"/>
        <end position="30"/>
    </location>
</feature>